<reference evidence="1" key="1">
    <citation type="submission" date="2022-07" db="EMBL/GenBank/DDBJ databases">
        <title>Phylogenomic reconstructions and comparative analyses of Kickxellomycotina fungi.</title>
        <authorList>
            <person name="Reynolds N.K."/>
            <person name="Stajich J.E."/>
            <person name="Barry K."/>
            <person name="Grigoriev I.V."/>
            <person name="Crous P."/>
            <person name="Smith M.E."/>
        </authorList>
    </citation>
    <scope>NUCLEOTIDE SEQUENCE</scope>
    <source>
        <strain evidence="1">NRRL 3115</strain>
    </source>
</reference>
<name>A0A9W8KYG7_9FUNG</name>
<dbReference type="InterPro" id="IPR053325">
    <property type="entry name" value="H3-Acetyl_Activator"/>
</dbReference>
<evidence type="ECO:0000313" key="2">
    <source>
        <dbReference type="Proteomes" id="UP001151518"/>
    </source>
</evidence>
<evidence type="ECO:0000313" key="1">
    <source>
        <dbReference type="EMBL" id="KAJ2677627.1"/>
    </source>
</evidence>
<protein>
    <submittedName>
        <fullName evidence="1">Uncharacterized protein</fullName>
    </submittedName>
</protein>
<sequence>MLRRLTILPYLLRVSRPAAARGTVSDTCKHVKFASLNIARHYTTGTDLDKEIEVISDLAATAKDEMDFAEESRNSVYYNEDKTAAHHAVDDMTNTYAKLLDRLSNDDRQSVESRIGMKIKEIQAAYEIMTQNDLDD</sequence>
<dbReference type="EMBL" id="JANBTW010000030">
    <property type="protein sequence ID" value="KAJ2677627.1"/>
    <property type="molecule type" value="Genomic_DNA"/>
</dbReference>
<accession>A0A9W8KYG7</accession>
<comment type="caution">
    <text evidence="1">The sequence shown here is derived from an EMBL/GenBank/DDBJ whole genome shotgun (WGS) entry which is preliminary data.</text>
</comment>
<organism evidence="1 2">
    <name type="scientific">Coemansia spiralis</name>
    <dbReference type="NCBI Taxonomy" id="417178"/>
    <lineage>
        <taxon>Eukaryota</taxon>
        <taxon>Fungi</taxon>
        <taxon>Fungi incertae sedis</taxon>
        <taxon>Zoopagomycota</taxon>
        <taxon>Kickxellomycotina</taxon>
        <taxon>Kickxellomycetes</taxon>
        <taxon>Kickxellales</taxon>
        <taxon>Kickxellaceae</taxon>
        <taxon>Coemansia</taxon>
    </lineage>
</organism>
<dbReference type="OrthoDB" id="273230at2759"/>
<proteinExistence type="predicted"/>
<dbReference type="PANTHER" id="PTHR35706">
    <property type="entry name" value="F14O23.11 PROTEIN"/>
    <property type="match status" value="1"/>
</dbReference>
<dbReference type="Proteomes" id="UP001151518">
    <property type="component" value="Unassembled WGS sequence"/>
</dbReference>
<dbReference type="AlphaFoldDB" id="A0A9W8KYG7"/>
<dbReference type="PANTHER" id="PTHR35706:SF1">
    <property type="entry name" value="EMBRYOGENESIS-LIKE PROTEIN"/>
    <property type="match status" value="1"/>
</dbReference>
<gene>
    <name evidence="1" type="ORF">GGI25_003017</name>
</gene>